<keyword evidence="9" id="KW-0812">Transmembrane</keyword>
<dbReference type="InterPro" id="IPR036890">
    <property type="entry name" value="HATPase_C_sf"/>
</dbReference>
<evidence type="ECO:0000313" key="12">
    <source>
        <dbReference type="Proteomes" id="UP000649179"/>
    </source>
</evidence>
<feature type="transmembrane region" description="Helical" evidence="9">
    <location>
        <begin position="132"/>
        <end position="153"/>
    </location>
</feature>
<feature type="transmembrane region" description="Helical" evidence="9">
    <location>
        <begin position="45"/>
        <end position="63"/>
    </location>
</feature>
<keyword evidence="12" id="KW-1185">Reference proteome</keyword>
<evidence type="ECO:0000256" key="7">
    <source>
        <dbReference type="ARBA" id="ARBA00022840"/>
    </source>
</evidence>
<dbReference type="PANTHER" id="PTHR24421:SF10">
    <property type="entry name" value="NITRATE_NITRITE SENSOR PROTEIN NARQ"/>
    <property type="match status" value="1"/>
</dbReference>
<evidence type="ECO:0000256" key="5">
    <source>
        <dbReference type="ARBA" id="ARBA00022741"/>
    </source>
</evidence>
<feature type="transmembrane region" description="Helical" evidence="9">
    <location>
        <begin position="101"/>
        <end position="120"/>
    </location>
</feature>
<organism evidence="11 12">
    <name type="scientific">Marmoricola endophyticus</name>
    <dbReference type="NCBI Taxonomy" id="2040280"/>
    <lineage>
        <taxon>Bacteria</taxon>
        <taxon>Bacillati</taxon>
        <taxon>Actinomycetota</taxon>
        <taxon>Actinomycetes</taxon>
        <taxon>Propionibacteriales</taxon>
        <taxon>Nocardioidaceae</taxon>
        <taxon>Marmoricola</taxon>
    </lineage>
</organism>
<dbReference type="GO" id="GO:0016020">
    <property type="term" value="C:membrane"/>
    <property type="evidence" value="ECO:0007669"/>
    <property type="project" value="InterPro"/>
</dbReference>
<dbReference type="AlphaFoldDB" id="A0A917BUW7"/>
<dbReference type="Gene3D" id="1.20.5.1930">
    <property type="match status" value="1"/>
</dbReference>
<dbReference type="InterPro" id="IPR050482">
    <property type="entry name" value="Sensor_HK_TwoCompSys"/>
</dbReference>
<keyword evidence="7" id="KW-0067">ATP-binding</keyword>
<evidence type="ECO:0000256" key="4">
    <source>
        <dbReference type="ARBA" id="ARBA00022679"/>
    </source>
</evidence>
<protein>
    <recommendedName>
        <fullName evidence="2">histidine kinase</fullName>
        <ecNumber evidence="2">2.7.13.3</ecNumber>
    </recommendedName>
</protein>
<reference evidence="11" key="1">
    <citation type="journal article" date="2014" name="Int. J. Syst. Evol. Microbiol.">
        <title>Complete genome sequence of Corynebacterium casei LMG S-19264T (=DSM 44701T), isolated from a smear-ripened cheese.</title>
        <authorList>
            <consortium name="US DOE Joint Genome Institute (JGI-PGF)"/>
            <person name="Walter F."/>
            <person name="Albersmeier A."/>
            <person name="Kalinowski J."/>
            <person name="Ruckert C."/>
        </authorList>
    </citation>
    <scope>NUCLEOTIDE SEQUENCE</scope>
    <source>
        <strain evidence="11">CGMCC 1.16067</strain>
    </source>
</reference>
<evidence type="ECO:0000256" key="3">
    <source>
        <dbReference type="ARBA" id="ARBA00022553"/>
    </source>
</evidence>
<dbReference type="GO" id="GO:0046983">
    <property type="term" value="F:protein dimerization activity"/>
    <property type="evidence" value="ECO:0007669"/>
    <property type="project" value="InterPro"/>
</dbReference>
<keyword evidence="4" id="KW-0808">Transferase</keyword>
<dbReference type="Proteomes" id="UP000649179">
    <property type="component" value="Unassembled WGS sequence"/>
</dbReference>
<keyword evidence="3" id="KW-0597">Phosphoprotein</keyword>
<feature type="transmembrane region" description="Helical" evidence="9">
    <location>
        <begin position="69"/>
        <end position="94"/>
    </location>
</feature>
<reference evidence="11" key="2">
    <citation type="submission" date="2020-09" db="EMBL/GenBank/DDBJ databases">
        <authorList>
            <person name="Sun Q."/>
            <person name="Zhou Y."/>
        </authorList>
    </citation>
    <scope>NUCLEOTIDE SEQUENCE</scope>
    <source>
        <strain evidence="11">CGMCC 1.16067</strain>
    </source>
</reference>
<evidence type="ECO:0000256" key="1">
    <source>
        <dbReference type="ARBA" id="ARBA00000085"/>
    </source>
</evidence>
<dbReference type="Gene3D" id="3.30.565.10">
    <property type="entry name" value="Histidine kinase-like ATPase, C-terminal domain"/>
    <property type="match status" value="1"/>
</dbReference>
<keyword evidence="8" id="KW-0902">Two-component regulatory system</keyword>
<gene>
    <name evidence="11" type="ORF">GCM10011519_34440</name>
</gene>
<dbReference type="CDD" id="cd16917">
    <property type="entry name" value="HATPase_UhpB-NarQ-NarX-like"/>
    <property type="match status" value="1"/>
</dbReference>
<comment type="caution">
    <text evidence="11">The sequence shown here is derived from an EMBL/GenBank/DDBJ whole genome shotgun (WGS) entry which is preliminary data.</text>
</comment>
<feature type="transmembrane region" description="Helical" evidence="9">
    <location>
        <begin position="12"/>
        <end position="33"/>
    </location>
</feature>
<dbReference type="RefSeq" id="WP_188781320.1">
    <property type="nucleotide sequence ID" value="NZ_BMKQ01000002.1"/>
</dbReference>
<dbReference type="GO" id="GO:0005524">
    <property type="term" value="F:ATP binding"/>
    <property type="evidence" value="ECO:0007669"/>
    <property type="project" value="UniProtKB-KW"/>
</dbReference>
<keyword evidence="6 11" id="KW-0418">Kinase</keyword>
<keyword evidence="9" id="KW-1133">Transmembrane helix</keyword>
<evidence type="ECO:0000256" key="9">
    <source>
        <dbReference type="SAM" id="Phobius"/>
    </source>
</evidence>
<dbReference type="InterPro" id="IPR011712">
    <property type="entry name" value="Sig_transdc_His_kin_sub3_dim/P"/>
</dbReference>
<feature type="domain" description="Signal transduction histidine kinase subgroup 3 dimerisation and phosphoacceptor" evidence="10">
    <location>
        <begin position="184"/>
        <end position="249"/>
    </location>
</feature>
<evidence type="ECO:0000256" key="6">
    <source>
        <dbReference type="ARBA" id="ARBA00022777"/>
    </source>
</evidence>
<name>A0A917BUW7_9ACTN</name>
<sequence length="391" mass="42162">MDRPDSGDYTPALGWWGHGWRLLVCLAISALALGQALRVERDRPWLLAVDLTLGAVAYALVLLRRRHPMPVAAVIIAIGAVSGLAAGPSVLATVSLATRRVLWQVLLAGGLSVVASMVFAEIVPQPDGAPPLVTFGLTVAITVALLAFGMYIGSRRELLWSLRERARAAEDRQELRVEAARSAERERIAREMHDVLAHRISMVSMHAGALAYRTDLPPDQVRETADLIQRTSHEALTDLRQVLGTLREGSTDGPDRPDRPQPRLADLPALVEEARVGGASIDVDVAVDGEELVPEAAGRTVYRIVQEGLTNARKHAPACRVSVRVEGRRGAGLEVWVRNGTALGVSRGPHVPGAGLGLVGLRERTALVGGTIEADVHEREHVLHGWLPWEG</sequence>
<keyword evidence="9" id="KW-0472">Membrane</keyword>
<dbReference type="SUPFAM" id="SSF55874">
    <property type="entry name" value="ATPase domain of HSP90 chaperone/DNA topoisomerase II/histidine kinase"/>
    <property type="match status" value="1"/>
</dbReference>
<dbReference type="EMBL" id="BMKQ01000002">
    <property type="protein sequence ID" value="GGF57631.1"/>
    <property type="molecule type" value="Genomic_DNA"/>
</dbReference>
<evidence type="ECO:0000313" key="11">
    <source>
        <dbReference type="EMBL" id="GGF57631.1"/>
    </source>
</evidence>
<comment type="catalytic activity">
    <reaction evidence="1">
        <text>ATP + protein L-histidine = ADP + protein N-phospho-L-histidine.</text>
        <dbReference type="EC" id="2.7.13.3"/>
    </reaction>
</comment>
<evidence type="ECO:0000256" key="8">
    <source>
        <dbReference type="ARBA" id="ARBA00023012"/>
    </source>
</evidence>
<dbReference type="Pfam" id="PF07730">
    <property type="entry name" value="HisKA_3"/>
    <property type="match status" value="1"/>
</dbReference>
<evidence type="ECO:0000256" key="2">
    <source>
        <dbReference type="ARBA" id="ARBA00012438"/>
    </source>
</evidence>
<dbReference type="PANTHER" id="PTHR24421">
    <property type="entry name" value="NITRATE/NITRITE SENSOR PROTEIN NARX-RELATED"/>
    <property type="match status" value="1"/>
</dbReference>
<proteinExistence type="predicted"/>
<dbReference type="GO" id="GO:0000155">
    <property type="term" value="F:phosphorelay sensor kinase activity"/>
    <property type="evidence" value="ECO:0007669"/>
    <property type="project" value="InterPro"/>
</dbReference>
<dbReference type="EC" id="2.7.13.3" evidence="2"/>
<evidence type="ECO:0000259" key="10">
    <source>
        <dbReference type="Pfam" id="PF07730"/>
    </source>
</evidence>
<keyword evidence="5" id="KW-0547">Nucleotide-binding</keyword>
<accession>A0A917BUW7</accession>